<proteinExistence type="predicted"/>
<accession>A0A7W6HFS8</accession>
<reference evidence="5 6" key="1">
    <citation type="submission" date="2020-08" db="EMBL/GenBank/DDBJ databases">
        <title>Genomic Encyclopedia of Type Strains, Phase IV (KMG-IV): sequencing the most valuable type-strain genomes for metagenomic binning, comparative biology and taxonomic classification.</title>
        <authorList>
            <person name="Goeker M."/>
        </authorList>
    </citation>
    <scope>NUCLEOTIDE SEQUENCE [LARGE SCALE GENOMIC DNA]</scope>
    <source>
        <strain evidence="5 6">DSM 103570</strain>
    </source>
</reference>
<name>A0A7W6HFS8_9HYPH</name>
<dbReference type="InterPro" id="IPR017853">
    <property type="entry name" value="GH"/>
</dbReference>
<dbReference type="Pfam" id="PF13550">
    <property type="entry name" value="Phage-tail_3"/>
    <property type="match status" value="1"/>
</dbReference>
<evidence type="ECO:0000256" key="1">
    <source>
        <dbReference type="SAM" id="MobiDB-lite"/>
    </source>
</evidence>
<protein>
    <recommendedName>
        <fullName evidence="7">Tail protein</fullName>
    </recommendedName>
</protein>
<feature type="domain" description="Rcc01698-like C-terminal" evidence="4">
    <location>
        <begin position="1036"/>
        <end position="1135"/>
    </location>
</feature>
<dbReference type="InterPro" id="IPR032876">
    <property type="entry name" value="J_dom"/>
</dbReference>
<dbReference type="RefSeq" id="WP_183209810.1">
    <property type="nucleotide sequence ID" value="NZ_JAAAMM010000004.1"/>
</dbReference>
<evidence type="ECO:0000313" key="6">
    <source>
        <dbReference type="Proteomes" id="UP000588647"/>
    </source>
</evidence>
<dbReference type="Pfam" id="PF23666">
    <property type="entry name" value="Rcc01698_C"/>
    <property type="match status" value="1"/>
</dbReference>
<dbReference type="Proteomes" id="UP000588647">
    <property type="component" value="Unassembled WGS sequence"/>
</dbReference>
<dbReference type="EMBL" id="JACIEM010000004">
    <property type="protein sequence ID" value="MBB4004216.1"/>
    <property type="molecule type" value="Genomic_DNA"/>
</dbReference>
<dbReference type="Gene3D" id="3.20.20.80">
    <property type="entry name" value="Glycosidases"/>
    <property type="match status" value="1"/>
</dbReference>
<dbReference type="InterPro" id="IPR025195">
    <property type="entry name" value="GTA_TIM_dom"/>
</dbReference>
<feature type="domain" description="Tip attachment protein J" evidence="3">
    <location>
        <begin position="787"/>
        <end position="944"/>
    </location>
</feature>
<gene>
    <name evidence="5" type="ORF">GGR03_003304</name>
</gene>
<evidence type="ECO:0000259" key="3">
    <source>
        <dbReference type="Pfam" id="PF13550"/>
    </source>
</evidence>
<feature type="domain" description="GTA TIM-barrel-like" evidence="2">
    <location>
        <begin position="429"/>
        <end position="728"/>
    </location>
</feature>
<evidence type="ECO:0000259" key="4">
    <source>
        <dbReference type="Pfam" id="PF23666"/>
    </source>
</evidence>
<evidence type="ECO:0000313" key="5">
    <source>
        <dbReference type="EMBL" id="MBB4004216.1"/>
    </source>
</evidence>
<sequence>MATILLQAAGSLVGGVLGGPFGAMLGRAAGALAGASVDSWLFGGTTRSEGPRLTGSRIMQADEGAGIPRVYGSVRVAGQVIWTTRFEEDSDTERQGGKGGGPRVEVTTYSYFGNVAVGLCEGPIAGIRRVWADGEELNLTDIVYRVYPGDEGQAPDPLIEARQGEGNAPAYRGLAYLVFERLPLERWGNRIPQISCEVLRPVGRLENQIRAMTIIPGASEHGLDPRAVRERLGPGEDRLMNRNMLHKASDWSAALDELGALCPALGRAALVVSWFGDDLRAGHCRLRPGVELATRDEDETWRAGGVGRGGARLISRLGGGPAFGGTPSDAGVLRAIADLKGRGLAVTYYPFILMDVPPGNALHDPYGGAAQAAFPWRGRMTLDIAPGRPGSVDGTAAARAAVEAFLGTADPSDFSIGPNGISYSGPNEWSYRRMIFHQAHLAKRAGVVAFIIGSEMRGLTQIRDGEGRFPFVEGLIAIAEAVKAMMPDAIVTYAADWSEYFGHQPADGSGDVFYHLDPLWASPAIDVVGIDNYLPLADRRDGAAGADEAPSDYDRPALRAGIAGGEYFDWYYASDADRAAGLRTPITDGAAGKPWVFRAKDIAGWWANPHVERRGGVEVAGTSPWVPMSKPVWFTELGCPAIHRGPNQPNVFVDPKSSESFVPHFSAGGRDDLVQRRFLEAQLGYWDPGSPDFAAANNPVSPFYGGRMVDPGAIHLWTWDARPYPAFPERIDVWSDGDNWRRGHWLSGRLANAPVDALIAAILDDHGIGDYDVSGVEASVAGFVVTGPDTARRSLEELMRLTGTLAHVTGGRLVFRSLARVSPVAEIGQFVDDEGAYVERRRGEASEAAEEIALSFLDPARAYQPGSAEAVRAEPAHPRKAVVDLPVVLEEGQARELAAAMLRESAAVSETAGFAVAPSMLGLETGDVVTLAERTGEWLVTRIETGAARRVEARRLPPRRRALPDQGAAGPVPQPGRPGLASRPVVYLLDLPLPEGGEGIAGARFAVVAKPWIPYAISAAGADGPQERRATATRPATAGVLTRTLAAGPVGIIDRANRPRLRLHRGALASIPRAAMLDGGNLCAVECAPGLWEVLQFETAEEVAPGEFELAGLLRAQGGTEDAMALGAAAGAAFVLLDASAGEIGLTSRDVGRSLDWRVSPLGRPLDDSAAVTLTTALGGRSVRPLSPVHLRGVFAADGSFSAGWIRRTRIGGDGWDGIDVPLGEERELYRIEITGGAGGLLVRETESPAVAVSAGELTAAFGTMPAALTLSVAQVSPPWGTGTARSIVISRPF</sequence>
<dbReference type="Pfam" id="PF13547">
    <property type="entry name" value="GTA_TIM"/>
    <property type="match status" value="1"/>
</dbReference>
<keyword evidence="6" id="KW-1185">Reference proteome</keyword>
<comment type="caution">
    <text evidence="5">The sequence shown here is derived from an EMBL/GenBank/DDBJ whole genome shotgun (WGS) entry which is preliminary data.</text>
</comment>
<evidence type="ECO:0000259" key="2">
    <source>
        <dbReference type="Pfam" id="PF13547"/>
    </source>
</evidence>
<feature type="region of interest" description="Disordered" evidence="1">
    <location>
        <begin position="956"/>
        <end position="977"/>
    </location>
</feature>
<evidence type="ECO:0008006" key="7">
    <source>
        <dbReference type="Google" id="ProtNLM"/>
    </source>
</evidence>
<dbReference type="CDD" id="cd19607">
    <property type="entry name" value="GTA_TIM-barrel-like"/>
    <property type="match status" value="1"/>
</dbReference>
<dbReference type="SUPFAM" id="SSF51445">
    <property type="entry name" value="(Trans)glycosidases"/>
    <property type="match status" value="1"/>
</dbReference>
<dbReference type="InterPro" id="IPR056490">
    <property type="entry name" value="Rcc01698_C"/>
</dbReference>
<organism evidence="5 6">
    <name type="scientific">Aurantimonas endophytica</name>
    <dbReference type="NCBI Taxonomy" id="1522175"/>
    <lineage>
        <taxon>Bacteria</taxon>
        <taxon>Pseudomonadati</taxon>
        <taxon>Pseudomonadota</taxon>
        <taxon>Alphaproteobacteria</taxon>
        <taxon>Hyphomicrobiales</taxon>
        <taxon>Aurantimonadaceae</taxon>
        <taxon>Aurantimonas</taxon>
    </lineage>
</organism>